<dbReference type="PANTHER" id="PTHR11362">
    <property type="entry name" value="PHOSPHATIDYLETHANOLAMINE-BINDING PROTEIN"/>
    <property type="match status" value="1"/>
</dbReference>
<dbReference type="SUPFAM" id="SSF49777">
    <property type="entry name" value="PEBP-like"/>
    <property type="match status" value="1"/>
</dbReference>
<dbReference type="PANTHER" id="PTHR11362:SF82">
    <property type="entry name" value="PHOSPHATIDYLETHANOLAMINE-BINDING PROTEIN 4"/>
    <property type="match status" value="1"/>
</dbReference>
<dbReference type="InterPro" id="IPR035810">
    <property type="entry name" value="PEBP_euk"/>
</dbReference>
<evidence type="ECO:0000313" key="2">
    <source>
        <dbReference type="Proteomes" id="UP000240461"/>
    </source>
</evidence>
<accession>A0A0G2Y3K5</accession>
<dbReference type="KEGG" id="vg:80514178"/>
<dbReference type="EMBL" id="KM982402">
    <property type="protein sequence ID" value="AKI80380.1"/>
    <property type="molecule type" value="Genomic_DNA"/>
</dbReference>
<dbReference type="Proteomes" id="UP000240461">
    <property type="component" value="Segment"/>
</dbReference>
<keyword evidence="2" id="KW-1185">Reference proteome</keyword>
<dbReference type="InterPro" id="IPR008914">
    <property type="entry name" value="PEBP"/>
</dbReference>
<sequence>MSNDFKVIINGQNIDNGQKIIFEQSQDVPKPIFDIGDNEYYTIVMVDPDAPSRENPIYKYFLHMLIVNNYQTLVSFQPPSPPKGSGYHRYFFFLLKQPKYIDQNIWKQQINNNTIKREKFNLSEFISDNKLTVITSTYFKTKR</sequence>
<name>A0A0G2Y3K5_9VIRU</name>
<dbReference type="InterPro" id="IPR036610">
    <property type="entry name" value="PEBP-like_sf"/>
</dbReference>
<evidence type="ECO:0000313" key="1">
    <source>
        <dbReference type="EMBL" id="AKI80380.1"/>
    </source>
</evidence>
<proteinExistence type="predicted"/>
<dbReference type="Gene3D" id="3.90.280.10">
    <property type="entry name" value="PEBP-like"/>
    <property type="match status" value="1"/>
</dbReference>
<reference evidence="1 2" key="1">
    <citation type="submission" date="2014-10" db="EMBL/GenBank/DDBJ databases">
        <title>Pan-genome analysis of Brazilian lineage A amoebal mimiviruses.</title>
        <authorList>
            <person name="Assis F.L."/>
            <person name="Abrahao J.S."/>
            <person name="Kroon E.G."/>
            <person name="Dornas F.P."/>
            <person name="Andrade K.R."/>
            <person name="Borato P.V.M."/>
            <person name="Pilotto M.R."/>
            <person name="Benamar S."/>
            <person name="LaScola B."/>
            <person name="Colson P."/>
        </authorList>
    </citation>
    <scope>NUCLEOTIDE SEQUENCE [LARGE SCALE GENOMIC DNA]</scope>
    <source>
        <strain evidence="1 2">Kroon</strain>
    </source>
</reference>
<protein>
    <submittedName>
        <fullName evidence="1">Phosphatidylethanolamine-binding protein-like protein</fullName>
    </submittedName>
</protein>
<dbReference type="CDD" id="cd00866">
    <property type="entry name" value="PEBP_euk"/>
    <property type="match status" value="1"/>
</dbReference>
<organism evidence="1 2">
    <name type="scientific">Acanthamoeba polyphaga mimivirus Kroon</name>
    <dbReference type="NCBI Taxonomy" id="3069720"/>
    <lineage>
        <taxon>Viruses</taxon>
        <taxon>Varidnaviria</taxon>
        <taxon>Bamfordvirae</taxon>
        <taxon>Nucleocytoviricota</taxon>
        <taxon>Megaviricetes</taxon>
        <taxon>Imitervirales</taxon>
        <taxon>Mimiviridae</taxon>
        <taxon>Megamimivirinae</taxon>
        <taxon>Mimivirus</taxon>
        <taxon>Mimivirus lagoaense</taxon>
    </lineage>
</organism>
<dbReference type="Pfam" id="PF01161">
    <property type="entry name" value="PBP"/>
    <property type="match status" value="1"/>
</dbReference>